<evidence type="ECO:0000313" key="5">
    <source>
        <dbReference type="Proteomes" id="UP000432727"/>
    </source>
</evidence>
<comment type="caution">
    <text evidence="4">The sequence shown here is derived from an EMBL/GenBank/DDBJ whole genome shotgun (WGS) entry which is preliminary data.</text>
</comment>
<dbReference type="PANTHER" id="PTHR21013">
    <property type="entry name" value="ATP SYNTHASE MITOCHONDRIAL F1 COMPLEX ASSEMBLY FACTOR 2/ATP12 PROTEIN, MITOCHONDRIAL PRECURSOR"/>
    <property type="match status" value="1"/>
</dbReference>
<evidence type="ECO:0000256" key="1">
    <source>
        <dbReference type="ARBA" id="ARBA00008231"/>
    </source>
</evidence>
<dbReference type="InterPro" id="IPR011419">
    <property type="entry name" value="ATP12_ATP_synth-F1-assembly"/>
</dbReference>
<keyword evidence="2" id="KW-0809">Transit peptide</keyword>
<dbReference type="RefSeq" id="WP_160595456.1">
    <property type="nucleotide sequence ID" value="NZ_WTYI01000001.1"/>
</dbReference>
<dbReference type="OrthoDB" id="9797825at2"/>
<protein>
    <submittedName>
        <fullName evidence="4">Molecular chaperone</fullName>
    </submittedName>
</protein>
<dbReference type="GO" id="GO:0043461">
    <property type="term" value="P:proton-transporting ATP synthase complex assembly"/>
    <property type="evidence" value="ECO:0007669"/>
    <property type="project" value="InterPro"/>
</dbReference>
<dbReference type="PANTHER" id="PTHR21013:SF10">
    <property type="entry name" value="ATP SYNTHASE MITOCHONDRIAL F1 COMPLEX ASSEMBLY FACTOR 2"/>
    <property type="match status" value="1"/>
</dbReference>
<evidence type="ECO:0000313" key="4">
    <source>
        <dbReference type="EMBL" id="MXO96336.1"/>
    </source>
</evidence>
<dbReference type="Pfam" id="PF07542">
    <property type="entry name" value="ATP12"/>
    <property type="match status" value="1"/>
</dbReference>
<dbReference type="AlphaFoldDB" id="A0A6I4TKG9"/>
<dbReference type="Gene3D" id="1.10.3580.10">
    <property type="entry name" value="ATP12 ATPase"/>
    <property type="match status" value="1"/>
</dbReference>
<reference evidence="4 5" key="1">
    <citation type="submission" date="2019-12" db="EMBL/GenBank/DDBJ databases">
        <title>Genomic-based taxomic classification of the family Erythrobacteraceae.</title>
        <authorList>
            <person name="Xu L."/>
        </authorList>
    </citation>
    <scope>NUCLEOTIDE SEQUENCE [LARGE SCALE GENOMIC DNA]</scope>
    <source>
        <strain evidence="4 5">JCM 12189</strain>
    </source>
</reference>
<proteinExistence type="inferred from homology"/>
<keyword evidence="5" id="KW-1185">Reference proteome</keyword>
<dbReference type="SUPFAM" id="SSF160909">
    <property type="entry name" value="ATP12-like"/>
    <property type="match status" value="1"/>
</dbReference>
<comment type="similarity">
    <text evidence="1">Belongs to the ATP12 family.</text>
</comment>
<accession>A0A6I4TKG9</accession>
<keyword evidence="3" id="KW-0143">Chaperone</keyword>
<dbReference type="Gene3D" id="3.30.2180.10">
    <property type="entry name" value="ATP12-like"/>
    <property type="match status" value="1"/>
</dbReference>
<organism evidence="4 5">
    <name type="scientific">Qipengyuania aquimaris</name>
    <dbReference type="NCBI Taxonomy" id="255984"/>
    <lineage>
        <taxon>Bacteria</taxon>
        <taxon>Pseudomonadati</taxon>
        <taxon>Pseudomonadota</taxon>
        <taxon>Alphaproteobacteria</taxon>
        <taxon>Sphingomonadales</taxon>
        <taxon>Erythrobacteraceae</taxon>
        <taxon>Qipengyuania</taxon>
    </lineage>
</organism>
<dbReference type="InterPro" id="IPR023335">
    <property type="entry name" value="ATP12_ortho_dom_sf"/>
</dbReference>
<evidence type="ECO:0000256" key="3">
    <source>
        <dbReference type="ARBA" id="ARBA00023186"/>
    </source>
</evidence>
<dbReference type="InterPro" id="IPR042272">
    <property type="entry name" value="ATP12_ATP_synth-F1-assembly_N"/>
</dbReference>
<evidence type="ECO:0000256" key="2">
    <source>
        <dbReference type="ARBA" id="ARBA00022946"/>
    </source>
</evidence>
<sequence>MKRFYKDVSVAETDLGWTVHLDGRPIKTQGGQPQVLPSEAMAEMLAAEWRAQGEKIDPASFRFRDMADYALDVVARDAESVIDKLVGYAETDTLCYRADPEEPLYRRQQEVWEPILAAMEAREGVTLHRVSGIVHKAQPATSLDTLRQRLAALGPFHLAALEQLTSLAASLCVGLEALEEAADGEGLWAAASLEEEWQADLWGREEEAEERRARRRGDFLAAMKFAGTAGEVAR</sequence>
<name>A0A6I4TKG9_9SPHN</name>
<dbReference type="Proteomes" id="UP000432727">
    <property type="component" value="Unassembled WGS sequence"/>
</dbReference>
<gene>
    <name evidence="4" type="ORF">GRI34_07865</name>
</gene>
<dbReference type="EMBL" id="WTYI01000001">
    <property type="protein sequence ID" value="MXO96336.1"/>
    <property type="molecule type" value="Genomic_DNA"/>
</dbReference>